<feature type="transmembrane region" description="Helical" evidence="3">
    <location>
        <begin position="407"/>
        <end position="426"/>
    </location>
</feature>
<keyword evidence="3" id="KW-0472">Membrane</keyword>
<feature type="transmembrane region" description="Helical" evidence="3">
    <location>
        <begin position="21"/>
        <end position="44"/>
    </location>
</feature>
<feature type="transmembrane region" description="Helical" evidence="3">
    <location>
        <begin position="534"/>
        <end position="558"/>
    </location>
</feature>
<dbReference type="Proteomes" id="UP001303046">
    <property type="component" value="Unassembled WGS sequence"/>
</dbReference>
<dbReference type="PROSITE" id="PS50850">
    <property type="entry name" value="MFS"/>
    <property type="match status" value="1"/>
</dbReference>
<feature type="transmembrane region" description="Helical" evidence="3">
    <location>
        <begin position="472"/>
        <end position="494"/>
    </location>
</feature>
<comment type="subcellular location">
    <subcellularLocation>
        <location evidence="1">Membrane</location>
        <topology evidence="1">Multi-pass membrane protein</topology>
    </subcellularLocation>
</comment>
<dbReference type="InterPro" id="IPR036259">
    <property type="entry name" value="MFS_trans_sf"/>
</dbReference>
<dbReference type="Gene3D" id="1.20.1250.20">
    <property type="entry name" value="MFS general substrate transporter like domains"/>
    <property type="match status" value="2"/>
</dbReference>
<evidence type="ECO:0000256" key="1">
    <source>
        <dbReference type="ARBA" id="ARBA00004141"/>
    </source>
</evidence>
<evidence type="ECO:0000256" key="3">
    <source>
        <dbReference type="SAM" id="Phobius"/>
    </source>
</evidence>
<feature type="domain" description="Major facilitator superfamily (MFS) profile" evidence="4">
    <location>
        <begin position="23"/>
        <end position="560"/>
    </location>
</feature>
<feature type="transmembrane region" description="Helical" evidence="3">
    <location>
        <begin position="180"/>
        <end position="199"/>
    </location>
</feature>
<evidence type="ECO:0000313" key="5">
    <source>
        <dbReference type="EMBL" id="KAK6753328.1"/>
    </source>
</evidence>
<name>A0ABR1DSC5_NECAM</name>
<feature type="region of interest" description="Disordered" evidence="2">
    <location>
        <begin position="246"/>
        <end position="273"/>
    </location>
</feature>
<keyword evidence="3" id="KW-0812">Transmembrane</keyword>
<feature type="transmembrane region" description="Helical" evidence="3">
    <location>
        <begin position="358"/>
        <end position="382"/>
    </location>
</feature>
<evidence type="ECO:0000256" key="2">
    <source>
        <dbReference type="SAM" id="MobiDB-lite"/>
    </source>
</evidence>
<dbReference type="Pfam" id="PF07690">
    <property type="entry name" value="MFS_1"/>
    <property type="match status" value="1"/>
</dbReference>
<gene>
    <name evidence="5" type="primary">Necator_chrV.g17535</name>
    <name evidence="5" type="ORF">RB195_012745</name>
</gene>
<feature type="transmembrane region" description="Helical" evidence="3">
    <location>
        <begin position="506"/>
        <end position="528"/>
    </location>
</feature>
<dbReference type="PANTHER" id="PTHR11360:SF284">
    <property type="entry name" value="EG:103B4.3 PROTEIN-RELATED"/>
    <property type="match status" value="1"/>
</dbReference>
<feature type="transmembrane region" description="Helical" evidence="3">
    <location>
        <begin position="116"/>
        <end position="142"/>
    </location>
</feature>
<feature type="transmembrane region" description="Helical" evidence="3">
    <location>
        <begin position="91"/>
        <end position="110"/>
    </location>
</feature>
<sequence>MTAGPTSTSSRRLVPIPPDGGWGWVVVVGSFFIHVFADGFVYSFGVLVDVLMKEFDSDNTMASFIISLLTGLTLGSGPLASAICNRFGCRITTITGACIAIIGCAAASFATAMWHIVVSVGVVMGIGFGLMYCPAIVIVTMYFEKRRSLATGIAVAGAGVGTVLFSPINEFIISNFGWRAVFYTFLGVLALCIVCGWTFRPLAFREVDDDETESTPVGKKPETTAIEERAALLTSEDQPKAHEVIKEAKSLTDIKPADGEKPSPRRRRCDTVGERDTGFLNRKDVFYTGSITNVAQFMESPDRYRSTGSLHKRTLSTATAVSIDKLQEVKETSEEPSEDSSSDNAEGKNMFMTISRMLSLSLLIDPTFLIFAISNLLTSVGFNSPLYFLPLHATRGVGLDPASSSRVLSVFGLCNTLGRVVFGLVADHRLPLPYGLGNDTARNRLWMYNISLSICGILTALCYLCTGFTSLSIYAGLFGFSISSYICLTSVILVDLLGLDKLTNAFGLLLLWQGVGTVFGPPIAGYLADVTDTYIWSFVFCGVNLLISGLMLFTIPYFQRKRAKEAILRDTSKQRNEANKS</sequence>
<evidence type="ECO:0000313" key="6">
    <source>
        <dbReference type="Proteomes" id="UP001303046"/>
    </source>
</evidence>
<dbReference type="SUPFAM" id="SSF103473">
    <property type="entry name" value="MFS general substrate transporter"/>
    <property type="match status" value="1"/>
</dbReference>
<keyword evidence="6" id="KW-1185">Reference proteome</keyword>
<proteinExistence type="predicted"/>
<dbReference type="CDD" id="cd17352">
    <property type="entry name" value="MFS_MCT_SLC16"/>
    <property type="match status" value="1"/>
</dbReference>
<protein>
    <recommendedName>
        <fullName evidence="4">Major facilitator superfamily (MFS) profile domain-containing protein</fullName>
    </recommendedName>
</protein>
<accession>A0ABR1DSC5</accession>
<feature type="transmembrane region" description="Helical" evidence="3">
    <location>
        <begin position="64"/>
        <end position="84"/>
    </location>
</feature>
<dbReference type="EMBL" id="JAVFWL010000005">
    <property type="protein sequence ID" value="KAK6753328.1"/>
    <property type="molecule type" value="Genomic_DNA"/>
</dbReference>
<reference evidence="5 6" key="1">
    <citation type="submission" date="2023-08" db="EMBL/GenBank/DDBJ databases">
        <title>A Necator americanus chromosomal reference genome.</title>
        <authorList>
            <person name="Ilik V."/>
            <person name="Petrzelkova K.J."/>
            <person name="Pardy F."/>
            <person name="Fuh T."/>
            <person name="Niatou-Singa F.S."/>
            <person name="Gouil Q."/>
            <person name="Baker L."/>
            <person name="Ritchie M.E."/>
            <person name="Jex A.R."/>
            <person name="Gazzola D."/>
            <person name="Li H."/>
            <person name="Toshio Fujiwara R."/>
            <person name="Zhan B."/>
            <person name="Aroian R.V."/>
            <person name="Pafco B."/>
            <person name="Schwarz E.M."/>
        </authorList>
    </citation>
    <scope>NUCLEOTIDE SEQUENCE [LARGE SCALE GENOMIC DNA]</scope>
    <source>
        <strain evidence="5 6">Aroian</strain>
        <tissue evidence="5">Whole animal</tissue>
    </source>
</reference>
<dbReference type="InterPro" id="IPR050327">
    <property type="entry name" value="Proton-linked_MCT"/>
</dbReference>
<comment type="caution">
    <text evidence="5">The sequence shown here is derived from an EMBL/GenBank/DDBJ whole genome shotgun (WGS) entry which is preliminary data.</text>
</comment>
<organism evidence="5 6">
    <name type="scientific">Necator americanus</name>
    <name type="common">Human hookworm</name>
    <dbReference type="NCBI Taxonomy" id="51031"/>
    <lineage>
        <taxon>Eukaryota</taxon>
        <taxon>Metazoa</taxon>
        <taxon>Ecdysozoa</taxon>
        <taxon>Nematoda</taxon>
        <taxon>Chromadorea</taxon>
        <taxon>Rhabditida</taxon>
        <taxon>Rhabditina</taxon>
        <taxon>Rhabditomorpha</taxon>
        <taxon>Strongyloidea</taxon>
        <taxon>Ancylostomatidae</taxon>
        <taxon>Bunostominae</taxon>
        <taxon>Necator</taxon>
    </lineage>
</organism>
<feature type="transmembrane region" description="Helical" evidence="3">
    <location>
        <begin position="446"/>
        <end position="466"/>
    </location>
</feature>
<keyword evidence="3" id="KW-1133">Transmembrane helix</keyword>
<feature type="transmembrane region" description="Helical" evidence="3">
    <location>
        <begin position="149"/>
        <end position="168"/>
    </location>
</feature>
<dbReference type="PANTHER" id="PTHR11360">
    <property type="entry name" value="MONOCARBOXYLATE TRANSPORTER"/>
    <property type="match status" value="1"/>
</dbReference>
<dbReference type="InterPro" id="IPR011701">
    <property type="entry name" value="MFS"/>
</dbReference>
<evidence type="ECO:0000259" key="4">
    <source>
        <dbReference type="PROSITE" id="PS50850"/>
    </source>
</evidence>
<dbReference type="InterPro" id="IPR020846">
    <property type="entry name" value="MFS_dom"/>
</dbReference>